<feature type="transmembrane region" description="Helical" evidence="1">
    <location>
        <begin position="12"/>
        <end position="29"/>
    </location>
</feature>
<gene>
    <name evidence="2" type="ORF">C8N46_11713</name>
</gene>
<keyword evidence="3" id="KW-1185">Reference proteome</keyword>
<evidence type="ECO:0000313" key="3">
    <source>
        <dbReference type="Proteomes" id="UP000244090"/>
    </source>
</evidence>
<dbReference type="RefSeq" id="WP_108116874.1">
    <property type="nucleotide sequence ID" value="NZ_QBKT01000017.1"/>
</dbReference>
<dbReference type="OrthoDB" id="1435947at2"/>
<comment type="caution">
    <text evidence="2">The sequence shown here is derived from an EMBL/GenBank/DDBJ whole genome shotgun (WGS) entry which is preliminary data.</text>
</comment>
<dbReference type="Proteomes" id="UP000244090">
    <property type="component" value="Unassembled WGS sequence"/>
</dbReference>
<dbReference type="PROSITE" id="PS51257">
    <property type="entry name" value="PROKAR_LIPOPROTEIN"/>
    <property type="match status" value="1"/>
</dbReference>
<sequence length="297" mass="33144">MNTGIKRIGKGLFAIFMIKLTLFVGVLIFQSCQKENDFEIERNEELKQNFLEALKESNYRLEEVKSNIKLIRYNEFDLKSNDTINWKQVCLERNLQNDALVNGDSIITATVVNSLGDVFDLANQIGTRPIVVNEPEPSDNTNNTSNFDYYHTCYYFDETPIMNAISPVVTEAKNYLYQYGFDNQEIQDMIVTEGGTEEDLIPLVMTMVNAEQDNSVTMNYLSLFAPSVNAQSWQEVGRCAAYAIGADVLYSLGGGDSSKWTKKSIKKAFKAVAKRLLGPIGVAIAVVSFGLCLLGAA</sequence>
<evidence type="ECO:0000256" key="1">
    <source>
        <dbReference type="SAM" id="Phobius"/>
    </source>
</evidence>
<keyword evidence="1" id="KW-0472">Membrane</keyword>
<keyword evidence="1" id="KW-0812">Transmembrane</keyword>
<dbReference type="AlphaFoldDB" id="A0A2T6BQJ2"/>
<organism evidence="2 3">
    <name type="scientific">Kordia periserrulae</name>
    <dbReference type="NCBI Taxonomy" id="701523"/>
    <lineage>
        <taxon>Bacteria</taxon>
        <taxon>Pseudomonadati</taxon>
        <taxon>Bacteroidota</taxon>
        <taxon>Flavobacteriia</taxon>
        <taxon>Flavobacteriales</taxon>
        <taxon>Flavobacteriaceae</taxon>
        <taxon>Kordia</taxon>
    </lineage>
</organism>
<dbReference type="EMBL" id="QBKT01000017">
    <property type="protein sequence ID" value="PTX58237.1"/>
    <property type="molecule type" value="Genomic_DNA"/>
</dbReference>
<protein>
    <submittedName>
        <fullName evidence="2">Uncharacterized protein</fullName>
    </submittedName>
</protein>
<reference evidence="2 3" key="1">
    <citation type="submission" date="2018-04" db="EMBL/GenBank/DDBJ databases">
        <title>Genomic Encyclopedia of Archaeal and Bacterial Type Strains, Phase II (KMG-II): from individual species to whole genera.</title>
        <authorList>
            <person name="Goeker M."/>
        </authorList>
    </citation>
    <scope>NUCLEOTIDE SEQUENCE [LARGE SCALE GENOMIC DNA]</scope>
    <source>
        <strain evidence="2 3">DSM 25731</strain>
    </source>
</reference>
<name>A0A2T6BQJ2_9FLAO</name>
<evidence type="ECO:0000313" key="2">
    <source>
        <dbReference type="EMBL" id="PTX58237.1"/>
    </source>
</evidence>
<keyword evidence="1" id="KW-1133">Transmembrane helix</keyword>
<proteinExistence type="predicted"/>
<feature type="transmembrane region" description="Helical" evidence="1">
    <location>
        <begin position="276"/>
        <end position="296"/>
    </location>
</feature>
<accession>A0A2T6BQJ2</accession>